<accession>A0A9R1WGL7</accession>
<evidence type="ECO:0000313" key="2">
    <source>
        <dbReference type="Proteomes" id="UP000235145"/>
    </source>
</evidence>
<dbReference type="AlphaFoldDB" id="A0A9R1WGL7"/>
<name>A0A9R1WGL7_LACSA</name>
<sequence length="91" mass="10769">MFWIWSKEEIHSFSLLRNTYATGHSFHPSEESDLKSGAEFLESNTTLSLQQEKRLKQMGATVRNSYSYMERMKLNEEREKLARVMMMDEGK</sequence>
<proteinExistence type="predicted"/>
<dbReference type="Proteomes" id="UP000235145">
    <property type="component" value="Unassembled WGS sequence"/>
</dbReference>
<dbReference type="GO" id="GO:0016811">
    <property type="term" value="F:hydrolase activity, acting on carbon-nitrogen (but not peptide) bonds, in linear amides"/>
    <property type="evidence" value="ECO:0007669"/>
    <property type="project" value="InterPro"/>
</dbReference>
<organism evidence="1 2">
    <name type="scientific">Lactuca sativa</name>
    <name type="common">Garden lettuce</name>
    <dbReference type="NCBI Taxonomy" id="4236"/>
    <lineage>
        <taxon>Eukaryota</taxon>
        <taxon>Viridiplantae</taxon>
        <taxon>Streptophyta</taxon>
        <taxon>Embryophyta</taxon>
        <taxon>Tracheophyta</taxon>
        <taxon>Spermatophyta</taxon>
        <taxon>Magnoliopsida</taxon>
        <taxon>eudicotyledons</taxon>
        <taxon>Gunneridae</taxon>
        <taxon>Pentapetalae</taxon>
        <taxon>asterids</taxon>
        <taxon>campanulids</taxon>
        <taxon>Asterales</taxon>
        <taxon>Asteraceae</taxon>
        <taxon>Cichorioideae</taxon>
        <taxon>Cichorieae</taxon>
        <taxon>Lactucinae</taxon>
        <taxon>Lactuca</taxon>
    </lineage>
</organism>
<dbReference type="InterPro" id="IPR044668">
    <property type="entry name" value="PuuD-like"/>
</dbReference>
<keyword evidence="2" id="KW-1185">Reference proteome</keyword>
<protein>
    <submittedName>
        <fullName evidence="1">Uncharacterized protein</fullName>
    </submittedName>
</protein>
<reference evidence="1 2" key="1">
    <citation type="journal article" date="2017" name="Nat. Commun.">
        <title>Genome assembly with in vitro proximity ligation data and whole-genome triplication in lettuce.</title>
        <authorList>
            <person name="Reyes-Chin-Wo S."/>
            <person name="Wang Z."/>
            <person name="Yang X."/>
            <person name="Kozik A."/>
            <person name="Arikit S."/>
            <person name="Song C."/>
            <person name="Xia L."/>
            <person name="Froenicke L."/>
            <person name="Lavelle D.O."/>
            <person name="Truco M.J."/>
            <person name="Xia R."/>
            <person name="Zhu S."/>
            <person name="Xu C."/>
            <person name="Xu H."/>
            <person name="Xu X."/>
            <person name="Cox K."/>
            <person name="Korf I."/>
            <person name="Meyers B.C."/>
            <person name="Michelmore R.W."/>
        </authorList>
    </citation>
    <scope>NUCLEOTIDE SEQUENCE [LARGE SCALE GENOMIC DNA]</scope>
    <source>
        <strain evidence="2">cv. Salinas</strain>
        <tissue evidence="1">Seedlings</tissue>
    </source>
</reference>
<dbReference type="PANTHER" id="PTHR43235">
    <property type="entry name" value="GLUTAMINE AMIDOTRANSFERASE PB2B2.05-RELATED"/>
    <property type="match status" value="1"/>
</dbReference>
<gene>
    <name evidence="1" type="ORF">LSAT_V11C200063630</name>
</gene>
<dbReference type="PANTHER" id="PTHR43235:SF1">
    <property type="entry name" value="GLUTAMINE AMIDOTRANSFERASE PB2B2.05-RELATED"/>
    <property type="match status" value="1"/>
</dbReference>
<evidence type="ECO:0000313" key="1">
    <source>
        <dbReference type="EMBL" id="KAJ0223428.1"/>
    </source>
</evidence>
<comment type="caution">
    <text evidence="1">The sequence shown here is derived from an EMBL/GenBank/DDBJ whole genome shotgun (WGS) entry which is preliminary data.</text>
</comment>
<dbReference type="EMBL" id="NBSK02000002">
    <property type="protein sequence ID" value="KAJ0223428.1"/>
    <property type="molecule type" value="Genomic_DNA"/>
</dbReference>